<evidence type="ECO:0000313" key="16">
    <source>
        <dbReference type="Proteomes" id="UP000478008"/>
    </source>
</evidence>
<keyword evidence="5 12" id="KW-0926">Vacuole</keyword>
<dbReference type="Gene3D" id="3.60.21.10">
    <property type="match status" value="1"/>
</dbReference>
<dbReference type="GO" id="GO:0005774">
    <property type="term" value="C:vacuolar membrane"/>
    <property type="evidence" value="ECO:0007669"/>
    <property type="project" value="UniProtKB-SubCell"/>
</dbReference>
<dbReference type="SUPFAM" id="SSF56300">
    <property type="entry name" value="Metallo-dependent phosphatases"/>
    <property type="match status" value="1"/>
</dbReference>
<dbReference type="Proteomes" id="UP000478008">
    <property type="component" value="Unassembled WGS sequence"/>
</dbReference>
<dbReference type="Pfam" id="PF00149">
    <property type="entry name" value="Metallophos"/>
    <property type="match status" value="1"/>
</dbReference>
<feature type="domain" description="Calcineurin-like phosphoesterase" evidence="14">
    <location>
        <begin position="98"/>
        <end position="363"/>
    </location>
</feature>
<evidence type="ECO:0000313" key="15">
    <source>
        <dbReference type="EMBL" id="VUG18232.1"/>
    </source>
</evidence>
<dbReference type="PIRSF" id="PIRSF027093">
    <property type="entry name" value="EndopolyPtase_N1"/>
    <property type="match status" value="1"/>
</dbReference>
<dbReference type="EMBL" id="CABFWN010000003">
    <property type="protein sequence ID" value="VUG18232.1"/>
    <property type="molecule type" value="Genomic_DNA"/>
</dbReference>
<evidence type="ECO:0000256" key="12">
    <source>
        <dbReference type="PIRNR" id="PIRNR027093"/>
    </source>
</evidence>
<evidence type="ECO:0000256" key="5">
    <source>
        <dbReference type="ARBA" id="ARBA00022554"/>
    </source>
</evidence>
<evidence type="ECO:0000256" key="8">
    <source>
        <dbReference type="ARBA" id="ARBA00022968"/>
    </source>
</evidence>
<dbReference type="InterPro" id="IPR012358">
    <property type="entry name" value="EndopolyPtase_N1"/>
</dbReference>
<comment type="function">
    <text evidence="12">Catalyzes the hydrolysis of inorganic polyphosphate (polyP) chains of many hundreds of phosphate residues into shorter lengths.</text>
</comment>
<comment type="catalytic activity">
    <reaction evidence="12">
        <text>[phosphate](n+1) + n H2O = (n+1) phosphate + n H(+)</text>
        <dbReference type="Rhea" id="RHEA:22452"/>
        <dbReference type="Rhea" id="RHEA-COMP:14280"/>
        <dbReference type="ChEBI" id="CHEBI:15377"/>
        <dbReference type="ChEBI" id="CHEBI:15378"/>
        <dbReference type="ChEBI" id="CHEBI:16838"/>
        <dbReference type="ChEBI" id="CHEBI:43474"/>
        <dbReference type="EC" id="3.6.1.10"/>
    </reaction>
</comment>
<comment type="subcellular location">
    <subcellularLocation>
        <location evidence="1">Vacuole membrane</location>
        <topology evidence="1">Single-pass type II membrane protein</topology>
    </subcellularLocation>
</comment>
<dbReference type="GO" id="GO:0000298">
    <property type="term" value="F:endopolyphosphatase activity"/>
    <property type="evidence" value="ECO:0007669"/>
    <property type="project" value="UniProtKB-EC"/>
</dbReference>
<gene>
    <name evidence="15" type="primary">PPN1</name>
    <name evidence="15" type="ORF">DEBR0S3_05446G</name>
</gene>
<keyword evidence="16" id="KW-1185">Reference proteome</keyword>
<keyword evidence="9 13" id="KW-1133">Transmembrane helix</keyword>
<evidence type="ECO:0000256" key="10">
    <source>
        <dbReference type="ARBA" id="ARBA00023136"/>
    </source>
</evidence>
<evidence type="ECO:0000256" key="7">
    <source>
        <dbReference type="ARBA" id="ARBA00022801"/>
    </source>
</evidence>
<sequence length="707" mass="81617">MIMKFPKSHLVLNNIVPFAITLAVIFICGVTISQISSETDIANAYNERGIITVTKVSDDDEDEYLGLGLTPNHSVRVRLTDINGNAIRESKDVVYHGRFLHITDMHPDLLNKLNSSIVRKCHKRDPKALPDELSHKFGDSMSGCDSPIYLYEDTLAWIRENLKDKIDFVIWTGDNVRHDNDRSNPRLESDIFSMNQKVADRMETTFMDDGEEEKMPQERRVKIVPSLGNNDVYPHNLVAPGPTLQTREMYKIWRSFVPAEQMHTFDRGIYYFREVIPGKLAVLSINTLYFFKSNPLNDNCDGRKQPGYKLFEWLSITLKELRRRHMKVWLSGHVPPIPKNLHYSCYTKMAVWMHEYRDIIIGGVWGHMNTDHFVPLDSVKAWRSIRNRLNAMGLEDDAKSLNFETYGDEEENIFAKNADNDDEDVKDFRDDIDMYRAMGLLDDDFGVNRKSKRYDSAPVGKVTYLNSIRDDLLVRIKGKKKAGQHGERYSFAHVSASVIPTYNPGFRVWEYNVTDLFSNNDNHEIFEGWDEFFARANKILDQSDELADSLQIAENFTANKQYYTLKKDITIPPVMPSDIDLGPGYVNQLFSPERYTQYYADLNKLQKSGDQKISFGVQYSTDDDVYNMTGLLVEDWIKLARRLSKSSPLKKNKEIKGKNGDTTFYEDHDKLTESGDGNVAALRLWQKFIDRAFISTGYQHYPFSTQN</sequence>
<dbReference type="PANTHER" id="PTHR10340">
    <property type="entry name" value="SPHINGOMYELIN PHOSPHODIESTERASE"/>
    <property type="match status" value="1"/>
</dbReference>
<dbReference type="GO" id="GO:0000324">
    <property type="term" value="C:fungal-type vacuole"/>
    <property type="evidence" value="ECO:0007669"/>
    <property type="project" value="TreeGrafter"/>
</dbReference>
<dbReference type="GO" id="GO:0008081">
    <property type="term" value="F:phosphoric diester hydrolase activity"/>
    <property type="evidence" value="ECO:0007669"/>
    <property type="project" value="TreeGrafter"/>
</dbReference>
<reference evidence="15 16" key="1">
    <citation type="submission" date="2019-07" db="EMBL/GenBank/DDBJ databases">
        <authorList>
            <person name="Friedrich A."/>
            <person name="Schacherer J."/>
        </authorList>
    </citation>
    <scope>NUCLEOTIDE SEQUENCE [LARGE SCALE GENOMIC DNA]</scope>
</reference>
<dbReference type="GO" id="GO:0004309">
    <property type="term" value="F:exopolyphosphatase activity"/>
    <property type="evidence" value="ECO:0007669"/>
    <property type="project" value="TreeGrafter"/>
</dbReference>
<keyword evidence="10 12" id="KW-0472">Membrane</keyword>
<evidence type="ECO:0000256" key="4">
    <source>
        <dbReference type="ARBA" id="ARBA00014458"/>
    </source>
</evidence>
<dbReference type="InterPro" id="IPR004843">
    <property type="entry name" value="Calcineurin-like_PHP"/>
</dbReference>
<keyword evidence="7 12" id="KW-0378">Hydrolase</keyword>
<feature type="transmembrane region" description="Helical" evidence="13">
    <location>
        <begin position="12"/>
        <end position="32"/>
    </location>
</feature>
<protein>
    <recommendedName>
        <fullName evidence="4 12">Endopolyphosphatase</fullName>
        <ecNumber evidence="3 12">3.6.1.10</ecNumber>
    </recommendedName>
</protein>
<evidence type="ECO:0000259" key="14">
    <source>
        <dbReference type="Pfam" id="PF00149"/>
    </source>
</evidence>
<keyword evidence="6 13" id="KW-0812">Transmembrane</keyword>
<evidence type="ECO:0000256" key="1">
    <source>
        <dbReference type="ARBA" id="ARBA00004576"/>
    </source>
</evidence>
<dbReference type="InterPro" id="IPR029052">
    <property type="entry name" value="Metallo-depent_PP-like"/>
</dbReference>
<organism evidence="15 16">
    <name type="scientific">Dekkera bruxellensis</name>
    <name type="common">Brettanomyces custersii</name>
    <dbReference type="NCBI Taxonomy" id="5007"/>
    <lineage>
        <taxon>Eukaryota</taxon>
        <taxon>Fungi</taxon>
        <taxon>Dikarya</taxon>
        <taxon>Ascomycota</taxon>
        <taxon>Saccharomycotina</taxon>
        <taxon>Pichiomycetes</taxon>
        <taxon>Pichiales</taxon>
        <taxon>Pichiaceae</taxon>
        <taxon>Brettanomyces</taxon>
    </lineage>
</organism>
<keyword evidence="8" id="KW-0735">Signal-anchor</keyword>
<name>A0A7D9D0W8_DEKBR</name>
<comment type="similarity">
    <text evidence="2">Belongs to the endopolyphosphatase PPN1 family.</text>
</comment>
<evidence type="ECO:0000256" key="6">
    <source>
        <dbReference type="ARBA" id="ARBA00022692"/>
    </source>
</evidence>
<evidence type="ECO:0000256" key="2">
    <source>
        <dbReference type="ARBA" id="ARBA00010399"/>
    </source>
</evidence>
<evidence type="ECO:0000256" key="13">
    <source>
        <dbReference type="SAM" id="Phobius"/>
    </source>
</evidence>
<accession>A0A7D9D0W8</accession>
<evidence type="ECO:0000256" key="11">
    <source>
        <dbReference type="ARBA" id="ARBA00023180"/>
    </source>
</evidence>
<evidence type="ECO:0000256" key="3">
    <source>
        <dbReference type="ARBA" id="ARBA00012459"/>
    </source>
</evidence>
<evidence type="ECO:0000256" key="9">
    <source>
        <dbReference type="ARBA" id="ARBA00022989"/>
    </source>
</evidence>
<dbReference type="AlphaFoldDB" id="A0A7D9D0W8"/>
<proteinExistence type="inferred from homology"/>
<dbReference type="GO" id="GO:0006798">
    <property type="term" value="P:polyphosphate catabolic process"/>
    <property type="evidence" value="ECO:0007669"/>
    <property type="project" value="TreeGrafter"/>
</dbReference>
<dbReference type="PANTHER" id="PTHR10340:SF55">
    <property type="entry name" value="ENDOPOLYPHOSPHATASE"/>
    <property type="match status" value="1"/>
</dbReference>
<dbReference type="EC" id="3.6.1.10" evidence="3 12"/>
<keyword evidence="11" id="KW-0325">Glycoprotein</keyword>